<sequence>MSKPSMWRRLLAEFCGTALLVTAVVGSGIMATQLSPNDVGLQLLENSVATAFALGALILTFGPVSGAHFNPVVSAADWFLGRRTGTGLTGRALAGYALAQTAGAIAGSVLANLMFALPAVDFSAKDRAAGHLWLGEVVATLGLILLIFALARSGRAAVAPAAVGAYIGAAYWFTSSTSFANPAVTVGRAFTDTFAGIAPASVPGFVAAQTVGLVLAVGLLLALYPGVGRAAGEVVAPHPVTEHASHDPDHSDRRTLTR</sequence>
<gene>
    <name evidence="9" type="ORF">Phou_056480</name>
</gene>
<evidence type="ECO:0000256" key="7">
    <source>
        <dbReference type="SAM" id="MobiDB-lite"/>
    </source>
</evidence>
<feature type="transmembrane region" description="Helical" evidence="8">
    <location>
        <begin position="50"/>
        <end position="73"/>
    </location>
</feature>
<dbReference type="PANTHER" id="PTHR19139:SF199">
    <property type="entry name" value="MIP17260P"/>
    <property type="match status" value="1"/>
</dbReference>
<dbReference type="InterPro" id="IPR000425">
    <property type="entry name" value="MIP"/>
</dbReference>
<keyword evidence="10" id="KW-1185">Reference proteome</keyword>
<keyword evidence="5 8" id="KW-0472">Membrane</keyword>
<proteinExistence type="inferred from homology"/>
<evidence type="ECO:0000256" key="8">
    <source>
        <dbReference type="SAM" id="Phobius"/>
    </source>
</evidence>
<evidence type="ECO:0000313" key="10">
    <source>
        <dbReference type="Proteomes" id="UP000482800"/>
    </source>
</evidence>
<accession>A0A6V8KGE3</accession>
<protein>
    <submittedName>
        <fullName evidence="9">Transport protein</fullName>
    </submittedName>
</protein>
<dbReference type="Gene3D" id="1.20.1080.10">
    <property type="entry name" value="Glycerol uptake facilitator protein"/>
    <property type="match status" value="2"/>
</dbReference>
<feature type="region of interest" description="Disordered" evidence="7">
    <location>
        <begin position="239"/>
        <end position="258"/>
    </location>
</feature>
<organism evidence="9 10">
    <name type="scientific">Phytohabitans houttuyneae</name>
    <dbReference type="NCBI Taxonomy" id="1076126"/>
    <lineage>
        <taxon>Bacteria</taxon>
        <taxon>Bacillati</taxon>
        <taxon>Actinomycetota</taxon>
        <taxon>Actinomycetes</taxon>
        <taxon>Micromonosporales</taxon>
        <taxon>Micromonosporaceae</taxon>
    </lineage>
</organism>
<evidence type="ECO:0000256" key="1">
    <source>
        <dbReference type="ARBA" id="ARBA00004141"/>
    </source>
</evidence>
<name>A0A6V8KGE3_9ACTN</name>
<keyword evidence="4 8" id="KW-1133">Transmembrane helix</keyword>
<dbReference type="PRINTS" id="PR00783">
    <property type="entry name" value="MINTRINSICP"/>
</dbReference>
<reference evidence="9 10" key="1">
    <citation type="submission" date="2020-03" db="EMBL/GenBank/DDBJ databases">
        <title>Whole genome shotgun sequence of Phytohabitans houttuyneae NBRC 108639.</title>
        <authorList>
            <person name="Komaki H."/>
            <person name="Tamura T."/>
        </authorList>
    </citation>
    <scope>NUCLEOTIDE SEQUENCE [LARGE SCALE GENOMIC DNA]</scope>
    <source>
        <strain evidence="9 10">NBRC 108639</strain>
    </source>
</reference>
<comment type="similarity">
    <text evidence="2 6">Belongs to the MIP/aquaporin (TC 1.A.8) family.</text>
</comment>
<comment type="caution">
    <text evidence="9">The sequence shown here is derived from an EMBL/GenBank/DDBJ whole genome shotgun (WGS) entry which is preliminary data.</text>
</comment>
<dbReference type="GO" id="GO:0005886">
    <property type="term" value="C:plasma membrane"/>
    <property type="evidence" value="ECO:0007669"/>
    <property type="project" value="TreeGrafter"/>
</dbReference>
<dbReference type="Proteomes" id="UP000482800">
    <property type="component" value="Unassembled WGS sequence"/>
</dbReference>
<dbReference type="SUPFAM" id="SSF81338">
    <property type="entry name" value="Aquaporin-like"/>
    <property type="match status" value="1"/>
</dbReference>
<reference evidence="9 10" key="2">
    <citation type="submission" date="2020-03" db="EMBL/GenBank/DDBJ databases">
        <authorList>
            <person name="Ichikawa N."/>
            <person name="Kimura A."/>
            <person name="Kitahashi Y."/>
            <person name="Uohara A."/>
        </authorList>
    </citation>
    <scope>NUCLEOTIDE SEQUENCE [LARGE SCALE GENOMIC DNA]</scope>
    <source>
        <strain evidence="9 10">NBRC 108639</strain>
    </source>
</reference>
<evidence type="ECO:0000256" key="4">
    <source>
        <dbReference type="ARBA" id="ARBA00022989"/>
    </source>
</evidence>
<dbReference type="Pfam" id="PF00230">
    <property type="entry name" value="MIP"/>
    <property type="match status" value="1"/>
</dbReference>
<dbReference type="InterPro" id="IPR034294">
    <property type="entry name" value="Aquaporin_transptr"/>
</dbReference>
<evidence type="ECO:0000313" key="9">
    <source>
        <dbReference type="EMBL" id="GFJ81468.1"/>
    </source>
</evidence>
<keyword evidence="6" id="KW-0813">Transport</keyword>
<dbReference type="AlphaFoldDB" id="A0A6V8KGE3"/>
<evidence type="ECO:0000256" key="6">
    <source>
        <dbReference type="RuleBase" id="RU000477"/>
    </source>
</evidence>
<dbReference type="EMBL" id="BLPF01000002">
    <property type="protein sequence ID" value="GFJ81468.1"/>
    <property type="molecule type" value="Genomic_DNA"/>
</dbReference>
<evidence type="ECO:0000256" key="5">
    <source>
        <dbReference type="ARBA" id="ARBA00023136"/>
    </source>
</evidence>
<dbReference type="GO" id="GO:0015250">
    <property type="term" value="F:water channel activity"/>
    <property type="evidence" value="ECO:0007669"/>
    <property type="project" value="TreeGrafter"/>
</dbReference>
<feature type="transmembrane region" description="Helical" evidence="8">
    <location>
        <begin position="93"/>
        <end position="120"/>
    </location>
</feature>
<feature type="compositionally biased region" description="Basic and acidic residues" evidence="7">
    <location>
        <begin position="240"/>
        <end position="258"/>
    </location>
</feature>
<dbReference type="RefSeq" id="WP_173060719.1">
    <property type="nucleotide sequence ID" value="NZ_BAABGO010000023.1"/>
</dbReference>
<evidence type="ECO:0000256" key="3">
    <source>
        <dbReference type="ARBA" id="ARBA00022692"/>
    </source>
</evidence>
<dbReference type="PANTHER" id="PTHR19139">
    <property type="entry name" value="AQUAPORIN TRANSPORTER"/>
    <property type="match status" value="1"/>
</dbReference>
<feature type="transmembrane region" description="Helical" evidence="8">
    <location>
        <begin position="194"/>
        <end position="224"/>
    </location>
</feature>
<feature type="transmembrane region" description="Helical" evidence="8">
    <location>
        <begin position="157"/>
        <end position="174"/>
    </location>
</feature>
<keyword evidence="3 6" id="KW-0812">Transmembrane</keyword>
<dbReference type="InterPro" id="IPR023271">
    <property type="entry name" value="Aquaporin-like"/>
</dbReference>
<feature type="transmembrane region" description="Helical" evidence="8">
    <location>
        <begin position="132"/>
        <end position="150"/>
    </location>
</feature>
<comment type="subcellular location">
    <subcellularLocation>
        <location evidence="1">Membrane</location>
        <topology evidence="1">Multi-pass membrane protein</topology>
    </subcellularLocation>
</comment>
<evidence type="ECO:0000256" key="2">
    <source>
        <dbReference type="ARBA" id="ARBA00006175"/>
    </source>
</evidence>